<keyword evidence="11" id="KW-0521">NADP</keyword>
<dbReference type="InterPro" id="IPR039261">
    <property type="entry name" value="FNR_nucleotide-bd"/>
</dbReference>
<dbReference type="InterPro" id="IPR005066">
    <property type="entry name" value="MoCF_OxRdtse_dimer"/>
</dbReference>
<dbReference type="InterPro" id="IPR018506">
    <property type="entry name" value="Cyt_B5_heme-BS"/>
</dbReference>
<dbReference type="Gene3D" id="3.90.420.10">
    <property type="entry name" value="Oxidoreductase, molybdopterin-binding domain"/>
    <property type="match status" value="1"/>
</dbReference>
<dbReference type="Pfam" id="PF03404">
    <property type="entry name" value="Mo-co_dimer"/>
    <property type="match status" value="1"/>
</dbReference>
<dbReference type="Gene3D" id="3.40.50.80">
    <property type="entry name" value="Nucleotide-binding domain of ferredoxin-NADP reductase (FNR) module"/>
    <property type="match status" value="1"/>
</dbReference>
<dbReference type="InterPro" id="IPR036400">
    <property type="entry name" value="Cyt_B5-like_heme/steroid_sf"/>
</dbReference>
<comment type="cofactor">
    <cofactor evidence="2">
        <name>FAD</name>
        <dbReference type="ChEBI" id="CHEBI:57692"/>
    </cofactor>
</comment>
<keyword evidence="12" id="KW-0560">Oxidoreductase</keyword>
<dbReference type="SUPFAM" id="SSF63380">
    <property type="entry name" value="Riboflavin synthase domain-like"/>
    <property type="match status" value="1"/>
</dbReference>
<dbReference type="PRINTS" id="PR00371">
    <property type="entry name" value="FPNCR"/>
</dbReference>
<organism evidence="22 23">
    <name type="scientific">Neohortaea acidophila</name>
    <dbReference type="NCBI Taxonomy" id="245834"/>
    <lineage>
        <taxon>Eukaryota</taxon>
        <taxon>Fungi</taxon>
        <taxon>Dikarya</taxon>
        <taxon>Ascomycota</taxon>
        <taxon>Pezizomycotina</taxon>
        <taxon>Dothideomycetes</taxon>
        <taxon>Dothideomycetidae</taxon>
        <taxon>Mycosphaerellales</taxon>
        <taxon>Teratosphaeriaceae</taxon>
        <taxon>Neohortaea</taxon>
    </lineage>
</organism>
<dbReference type="InterPro" id="IPR036374">
    <property type="entry name" value="OxRdtase_Mopterin-bd_sf"/>
</dbReference>
<evidence type="ECO:0000256" key="17">
    <source>
        <dbReference type="PIRNR" id="PIRNR000233"/>
    </source>
</evidence>
<dbReference type="PANTHER" id="PTHR19372:SF7">
    <property type="entry name" value="SULFITE OXIDASE, MITOCHONDRIAL"/>
    <property type="match status" value="1"/>
</dbReference>
<dbReference type="SUPFAM" id="SSF52343">
    <property type="entry name" value="Ferredoxin reductase-like, C-terminal NADP-linked domain"/>
    <property type="match status" value="1"/>
</dbReference>
<dbReference type="SUPFAM" id="SSF55856">
    <property type="entry name" value="Cytochrome b5-like heme/steroid binding domain"/>
    <property type="match status" value="1"/>
</dbReference>
<feature type="region of interest" description="Disordered" evidence="19">
    <location>
        <begin position="1"/>
        <end position="68"/>
    </location>
</feature>
<dbReference type="GO" id="GO:0006809">
    <property type="term" value="P:nitric oxide biosynthetic process"/>
    <property type="evidence" value="ECO:0007669"/>
    <property type="project" value="InterPro"/>
</dbReference>
<dbReference type="GO" id="GO:0042128">
    <property type="term" value="P:nitrate assimilation"/>
    <property type="evidence" value="ECO:0007669"/>
    <property type="project" value="UniProtKB-KW"/>
</dbReference>
<evidence type="ECO:0000256" key="18">
    <source>
        <dbReference type="PIRSR" id="PIRSR000233-1"/>
    </source>
</evidence>
<name>A0A6A6PIH3_9PEZI</name>
<dbReference type="OrthoDB" id="432685at2759"/>
<evidence type="ECO:0000256" key="7">
    <source>
        <dbReference type="ARBA" id="ARBA00022617"/>
    </source>
</evidence>
<dbReference type="PROSITE" id="PS51384">
    <property type="entry name" value="FAD_FR"/>
    <property type="match status" value="1"/>
</dbReference>
<keyword evidence="6 18" id="KW-0500">Molybdenum</keyword>
<comment type="subunit">
    <text evidence="5">Homodimer.</text>
</comment>
<evidence type="ECO:0000256" key="11">
    <source>
        <dbReference type="ARBA" id="ARBA00022857"/>
    </source>
</evidence>
<evidence type="ECO:0000313" key="23">
    <source>
        <dbReference type="Proteomes" id="UP000799767"/>
    </source>
</evidence>
<comment type="catalytic activity">
    <reaction evidence="16">
        <text>nitrite + NADP(+) + H2O = nitrate + NADPH + H(+)</text>
        <dbReference type="Rhea" id="RHEA:19061"/>
        <dbReference type="ChEBI" id="CHEBI:15377"/>
        <dbReference type="ChEBI" id="CHEBI:15378"/>
        <dbReference type="ChEBI" id="CHEBI:16301"/>
        <dbReference type="ChEBI" id="CHEBI:17632"/>
        <dbReference type="ChEBI" id="CHEBI:57783"/>
        <dbReference type="ChEBI" id="CHEBI:58349"/>
        <dbReference type="EC" id="1.7.1.3"/>
    </reaction>
</comment>
<dbReference type="PIRSF" id="PIRSF000233">
    <property type="entry name" value="Nitr_rd_NADH"/>
    <property type="match status" value="1"/>
</dbReference>
<dbReference type="InterPro" id="IPR008335">
    <property type="entry name" value="Mopterin_OxRdtase_euk"/>
</dbReference>
<dbReference type="RefSeq" id="XP_033585903.1">
    <property type="nucleotide sequence ID" value="XM_033738150.1"/>
</dbReference>
<feature type="domain" description="Cytochrome b5 heme-binding" evidence="20">
    <location>
        <begin position="521"/>
        <end position="596"/>
    </location>
</feature>
<dbReference type="GeneID" id="54479152"/>
<dbReference type="Pfam" id="PF00173">
    <property type="entry name" value="Cyt-b5"/>
    <property type="match status" value="1"/>
</dbReference>
<dbReference type="Proteomes" id="UP000799767">
    <property type="component" value="Unassembled WGS sequence"/>
</dbReference>
<dbReference type="InterPro" id="IPR022407">
    <property type="entry name" value="OxRdtase_Mopterin_BS"/>
</dbReference>
<evidence type="ECO:0000256" key="14">
    <source>
        <dbReference type="ARBA" id="ARBA00023063"/>
    </source>
</evidence>
<dbReference type="PROSITE" id="PS00191">
    <property type="entry name" value="CYTOCHROME_B5_1"/>
    <property type="match status" value="1"/>
</dbReference>
<dbReference type="EMBL" id="MU001641">
    <property type="protein sequence ID" value="KAF2479333.1"/>
    <property type="molecule type" value="Genomic_DNA"/>
</dbReference>
<dbReference type="InterPro" id="IPR001709">
    <property type="entry name" value="Flavoprot_Pyr_Nucl_cyt_Rdtase"/>
</dbReference>
<proteinExistence type="inferred from homology"/>
<dbReference type="CDD" id="cd06183">
    <property type="entry name" value="cyt_b5_reduct_like"/>
    <property type="match status" value="1"/>
</dbReference>
<dbReference type="GO" id="GO:0043546">
    <property type="term" value="F:molybdopterin cofactor binding"/>
    <property type="evidence" value="ECO:0007669"/>
    <property type="project" value="InterPro"/>
</dbReference>
<dbReference type="AlphaFoldDB" id="A0A6A6PIH3"/>
<evidence type="ECO:0000256" key="3">
    <source>
        <dbReference type="ARBA" id="ARBA00003838"/>
    </source>
</evidence>
<evidence type="ECO:0000256" key="2">
    <source>
        <dbReference type="ARBA" id="ARBA00001974"/>
    </source>
</evidence>
<keyword evidence="8" id="KW-0285">Flavoprotein</keyword>
<evidence type="ECO:0000256" key="4">
    <source>
        <dbReference type="ARBA" id="ARBA00006253"/>
    </source>
</evidence>
<keyword evidence="7" id="KW-0349">Heme</keyword>
<comment type="similarity">
    <text evidence="4 17">Belongs to the nitrate reductase family.</text>
</comment>
<comment type="cofactor">
    <cofactor evidence="1">
        <name>heme</name>
        <dbReference type="ChEBI" id="CHEBI:30413"/>
    </cofactor>
</comment>
<dbReference type="PRINTS" id="PR00363">
    <property type="entry name" value="CYTOCHROMEB5"/>
</dbReference>
<keyword evidence="9 18" id="KW-0479">Metal-binding</keyword>
<evidence type="ECO:0000256" key="10">
    <source>
        <dbReference type="ARBA" id="ARBA00022827"/>
    </source>
</evidence>
<dbReference type="PROSITE" id="PS00559">
    <property type="entry name" value="MOLYBDOPTERIN_EUK"/>
    <property type="match status" value="1"/>
</dbReference>
<evidence type="ECO:0000256" key="15">
    <source>
        <dbReference type="ARBA" id="ARBA00023157"/>
    </source>
</evidence>
<accession>A0A6A6PIH3</accession>
<feature type="domain" description="FAD-binding FR-type" evidence="21">
    <location>
        <begin position="624"/>
        <end position="738"/>
    </location>
</feature>
<dbReference type="InterPro" id="IPR001433">
    <property type="entry name" value="OxRdtase_FAD/NAD-bd"/>
</dbReference>
<reference evidence="22" key="1">
    <citation type="journal article" date="2020" name="Stud. Mycol.">
        <title>101 Dothideomycetes genomes: a test case for predicting lifestyles and emergence of pathogens.</title>
        <authorList>
            <person name="Haridas S."/>
            <person name="Albert R."/>
            <person name="Binder M."/>
            <person name="Bloem J."/>
            <person name="Labutti K."/>
            <person name="Salamov A."/>
            <person name="Andreopoulos B."/>
            <person name="Baker S."/>
            <person name="Barry K."/>
            <person name="Bills G."/>
            <person name="Bluhm B."/>
            <person name="Cannon C."/>
            <person name="Castanera R."/>
            <person name="Culley D."/>
            <person name="Daum C."/>
            <person name="Ezra D."/>
            <person name="Gonzalez J."/>
            <person name="Henrissat B."/>
            <person name="Kuo A."/>
            <person name="Liang C."/>
            <person name="Lipzen A."/>
            <person name="Lutzoni F."/>
            <person name="Magnuson J."/>
            <person name="Mondo S."/>
            <person name="Nolan M."/>
            <person name="Ohm R."/>
            <person name="Pangilinan J."/>
            <person name="Park H.-J."/>
            <person name="Ramirez L."/>
            <person name="Alfaro M."/>
            <person name="Sun H."/>
            <person name="Tritt A."/>
            <person name="Yoshinaga Y."/>
            <person name="Zwiers L.-H."/>
            <person name="Turgeon B."/>
            <person name="Goodwin S."/>
            <person name="Spatafora J."/>
            <person name="Crous P."/>
            <person name="Grigoriev I."/>
        </authorList>
    </citation>
    <scope>NUCLEOTIDE SEQUENCE</scope>
    <source>
        <strain evidence="22">CBS 113389</strain>
    </source>
</reference>
<dbReference type="PROSITE" id="PS50255">
    <property type="entry name" value="CYTOCHROME_B5_2"/>
    <property type="match status" value="1"/>
</dbReference>
<dbReference type="GO" id="GO:0008482">
    <property type="term" value="F:sulfite oxidase activity"/>
    <property type="evidence" value="ECO:0007669"/>
    <property type="project" value="TreeGrafter"/>
</dbReference>
<keyword evidence="13" id="KW-0408">Iron</keyword>
<dbReference type="GO" id="GO:0050464">
    <property type="term" value="F:nitrate reductase (NADPH) activity"/>
    <property type="evidence" value="ECO:0007669"/>
    <property type="project" value="UniProtKB-EC"/>
</dbReference>
<dbReference type="PANTHER" id="PTHR19372">
    <property type="entry name" value="SULFITE REDUCTASE"/>
    <property type="match status" value="1"/>
</dbReference>
<keyword evidence="10" id="KW-0274">FAD</keyword>
<dbReference type="Gene3D" id="2.40.30.10">
    <property type="entry name" value="Translation factors"/>
    <property type="match status" value="1"/>
</dbReference>
<dbReference type="GO" id="GO:0006790">
    <property type="term" value="P:sulfur compound metabolic process"/>
    <property type="evidence" value="ECO:0007669"/>
    <property type="project" value="TreeGrafter"/>
</dbReference>
<evidence type="ECO:0000256" key="5">
    <source>
        <dbReference type="ARBA" id="ARBA00011738"/>
    </source>
</evidence>
<evidence type="ECO:0000259" key="21">
    <source>
        <dbReference type="PROSITE" id="PS51384"/>
    </source>
</evidence>
<dbReference type="FunFam" id="3.90.420.10:FF:000005">
    <property type="entry name" value="Nitrate reductase"/>
    <property type="match status" value="1"/>
</dbReference>
<evidence type="ECO:0000256" key="6">
    <source>
        <dbReference type="ARBA" id="ARBA00022505"/>
    </source>
</evidence>
<dbReference type="SUPFAM" id="SSF81296">
    <property type="entry name" value="E set domains"/>
    <property type="match status" value="1"/>
</dbReference>
<dbReference type="InterPro" id="IPR014756">
    <property type="entry name" value="Ig_E-set"/>
</dbReference>
<dbReference type="InterPro" id="IPR012137">
    <property type="entry name" value="Nitr_rd_NADH"/>
</dbReference>
<keyword evidence="15" id="KW-1015">Disulfide bond</keyword>
<evidence type="ECO:0000259" key="20">
    <source>
        <dbReference type="PROSITE" id="PS50255"/>
    </source>
</evidence>
<comment type="function">
    <text evidence="3 17">Nitrate reductase is a key enzyme involved in the first step of nitrate assimilation in plants, fungi and bacteria.</text>
</comment>
<dbReference type="Pfam" id="PF00175">
    <property type="entry name" value="NAD_binding_1"/>
    <property type="match status" value="1"/>
</dbReference>
<evidence type="ECO:0000256" key="13">
    <source>
        <dbReference type="ARBA" id="ARBA00023004"/>
    </source>
</evidence>
<evidence type="ECO:0000256" key="16">
    <source>
        <dbReference type="ARBA" id="ARBA00049155"/>
    </source>
</evidence>
<dbReference type="Gene3D" id="3.10.120.10">
    <property type="entry name" value="Cytochrome b5-like heme/steroid binding domain"/>
    <property type="match status" value="1"/>
</dbReference>
<evidence type="ECO:0000256" key="1">
    <source>
        <dbReference type="ARBA" id="ARBA00001971"/>
    </source>
</evidence>
<dbReference type="Pfam" id="PF00970">
    <property type="entry name" value="FAD_binding_6"/>
    <property type="match status" value="1"/>
</dbReference>
<dbReference type="SUPFAM" id="SSF56524">
    <property type="entry name" value="Oxidoreductase molybdopterin-binding domain"/>
    <property type="match status" value="1"/>
</dbReference>
<dbReference type="InterPro" id="IPR001199">
    <property type="entry name" value="Cyt_B5-like_heme/steroid-bd"/>
</dbReference>
<dbReference type="GO" id="GO:0020037">
    <property type="term" value="F:heme binding"/>
    <property type="evidence" value="ECO:0007669"/>
    <property type="project" value="InterPro"/>
</dbReference>
<evidence type="ECO:0000256" key="19">
    <source>
        <dbReference type="SAM" id="MobiDB-lite"/>
    </source>
</evidence>
<dbReference type="FunFam" id="2.40.30.10:FF:000021">
    <property type="entry name" value="NADH-cytochrome b5 reductase"/>
    <property type="match status" value="1"/>
</dbReference>
<dbReference type="PRINTS" id="PR00406">
    <property type="entry name" value="CYTB5RDTASE"/>
</dbReference>
<protein>
    <recommendedName>
        <fullName evidence="17">Nitrate reductase</fullName>
    </recommendedName>
</protein>
<evidence type="ECO:0000256" key="12">
    <source>
        <dbReference type="ARBA" id="ARBA00023002"/>
    </source>
</evidence>
<keyword evidence="14 17" id="KW-0534">Nitrate assimilation</keyword>
<evidence type="ECO:0000256" key="9">
    <source>
        <dbReference type="ARBA" id="ARBA00022723"/>
    </source>
</evidence>
<feature type="compositionally biased region" description="Basic and acidic residues" evidence="19">
    <location>
        <begin position="55"/>
        <end position="68"/>
    </location>
</feature>
<dbReference type="InterPro" id="IPR000572">
    <property type="entry name" value="OxRdtase_Mopterin-bd_dom"/>
</dbReference>
<dbReference type="InterPro" id="IPR017938">
    <property type="entry name" value="Riboflavin_synthase-like_b-brl"/>
</dbReference>
<dbReference type="FunFam" id="2.60.40.650:FF:000001">
    <property type="entry name" value="Nitrate reductase"/>
    <property type="match status" value="1"/>
</dbReference>
<feature type="compositionally biased region" description="Basic and acidic residues" evidence="19">
    <location>
        <begin position="20"/>
        <end position="33"/>
    </location>
</feature>
<gene>
    <name evidence="22" type="ORF">BDY17DRAFT_348905</name>
</gene>
<dbReference type="PRINTS" id="PR00407">
    <property type="entry name" value="EUMOPTERIN"/>
</dbReference>
<comment type="cofactor">
    <cofactor evidence="18">
        <name>Mo-molybdopterin</name>
        <dbReference type="ChEBI" id="CHEBI:71302"/>
    </cofactor>
    <text evidence="18">Binds 1 Mo-molybdopterin (Mo-MPT) cofactor per subunit.</text>
</comment>
<evidence type="ECO:0000313" key="22">
    <source>
        <dbReference type="EMBL" id="KAF2479333.1"/>
    </source>
</evidence>
<sequence length="884" mass="99468">MALAERKRARSVDLPPTPPDSEHSDEERLELELSRTSSKEQYPLPPPTKEPTQILKEDEKTPDSWLPRDPRLIRLTGAHPFNVEAPLTDLFDEGFLTSPELFYVRNHGPVPQVQDEEIPDWEFSVEGLVEHPFTLNLRQLIEDYEQRTYPITLVCAGNRRKEQNAVRKSKGFSWGPAGVSTALWTGVPMAEVIRKAKPKRGARFVCMEGADELPNGNYGTSVKLNWVMDPNKGMILAHRMNGEVLRPDHGKPLRVVIPGQIGGRSVKWLKRLIITKDPSDNWYHIYDNRVLPTMVSPDDAANDKSWWTDERYAIYDLNTNSAIAYPAHDERLKIGEPEATYTLRGYAYGGGGRRVTRVEITLDKGKTWRLADIDYAEDRYKEAGRQKLCDGTLDIENQEASFCWCFWRLDIAVGELAAAADVFARAMDESMNVQPRDLYWSVLGMMNNPWFRIVIHREEEELRFEHPTQPALMPGGWMERVKKAGGDLTNGRWGELADGEHETERAVEEVQEIKMTNDEVVDTITIEELRKHDQDQNPWFVLDGEVYDGTAFLNEHPGGAQSIVSVAATDCTDEFMAIRNETAKAMMKDYHIGSLDEAGISALTSDNEASPSDTAATPTFLNPRSWKKATLHSNTSVSPDTRIFTFQLDHEDQTLGLPIGQHLMIRLADSKSKNKETLIRAYTPISPPTKRGFMEVLVKVYFDSPSHPSGGRMSQALDSLSTGGTVEFKGPLGKFQYHGEGECSVNGTKRHVDEFIMITGGSGITPIYQILAAVMEDAKDETRCTVLDGNRGLEDILCKEQLDGLVEKSAERCRVVHTLTKGPDEWEGLRGRIEGPLLKQYCGREVNGAQRKAMVLICGPEGLEKSVYEVLKGDGWRDEDVVFF</sequence>
<keyword evidence="23" id="KW-1185">Reference proteome</keyword>
<dbReference type="InterPro" id="IPR017927">
    <property type="entry name" value="FAD-bd_FR_type"/>
</dbReference>
<evidence type="ECO:0000256" key="8">
    <source>
        <dbReference type="ARBA" id="ARBA00022630"/>
    </source>
</evidence>
<feature type="binding site" evidence="18">
    <location>
        <position position="155"/>
    </location>
    <ligand>
        <name>Mo-molybdopterin</name>
        <dbReference type="ChEBI" id="CHEBI:71302"/>
    </ligand>
    <ligandPart>
        <name>Mo</name>
        <dbReference type="ChEBI" id="CHEBI:28685"/>
    </ligandPart>
</feature>
<dbReference type="GO" id="GO:0030151">
    <property type="term" value="F:molybdenum ion binding"/>
    <property type="evidence" value="ECO:0007669"/>
    <property type="project" value="InterPro"/>
</dbReference>
<dbReference type="SMART" id="SM01117">
    <property type="entry name" value="Cyt-b5"/>
    <property type="match status" value="1"/>
</dbReference>
<dbReference type="InterPro" id="IPR008333">
    <property type="entry name" value="Cbr1-like_FAD-bd_dom"/>
</dbReference>
<dbReference type="Pfam" id="PF00174">
    <property type="entry name" value="Oxidored_molyb"/>
    <property type="match status" value="1"/>
</dbReference>
<dbReference type="Gene3D" id="2.60.40.650">
    <property type="match status" value="1"/>
</dbReference>